<accession>A0AA40FA21</accession>
<comment type="caution">
    <text evidence="1">The sequence shown here is derived from an EMBL/GenBank/DDBJ whole genome shotgun (WGS) entry which is preliminary data.</text>
</comment>
<organism evidence="1 2">
    <name type="scientific">Schizothecium vesticola</name>
    <dbReference type="NCBI Taxonomy" id="314040"/>
    <lineage>
        <taxon>Eukaryota</taxon>
        <taxon>Fungi</taxon>
        <taxon>Dikarya</taxon>
        <taxon>Ascomycota</taxon>
        <taxon>Pezizomycotina</taxon>
        <taxon>Sordariomycetes</taxon>
        <taxon>Sordariomycetidae</taxon>
        <taxon>Sordariales</taxon>
        <taxon>Schizotheciaceae</taxon>
        <taxon>Schizothecium</taxon>
    </lineage>
</organism>
<sequence length="71" mass="7255">MGLEKASGMTCRAAAGPRRDQCYRGIFTPCDPAETCTPGPRGAANGACSSGLRGTPLDAGWGSCIDRHGRG</sequence>
<proteinExistence type="predicted"/>
<keyword evidence="2" id="KW-1185">Reference proteome</keyword>
<dbReference type="AlphaFoldDB" id="A0AA40FA21"/>
<reference evidence="1" key="1">
    <citation type="submission" date="2023-06" db="EMBL/GenBank/DDBJ databases">
        <title>Genome-scale phylogeny and comparative genomics of the fungal order Sordariales.</title>
        <authorList>
            <consortium name="Lawrence Berkeley National Laboratory"/>
            <person name="Hensen N."/>
            <person name="Bonometti L."/>
            <person name="Westerberg I."/>
            <person name="Brannstrom I.O."/>
            <person name="Guillou S."/>
            <person name="Cros-Aarteil S."/>
            <person name="Calhoun S."/>
            <person name="Haridas S."/>
            <person name="Kuo A."/>
            <person name="Mondo S."/>
            <person name="Pangilinan J."/>
            <person name="Riley R."/>
            <person name="LaButti K."/>
            <person name="Andreopoulos B."/>
            <person name="Lipzen A."/>
            <person name="Chen C."/>
            <person name="Yanf M."/>
            <person name="Daum C."/>
            <person name="Ng V."/>
            <person name="Clum A."/>
            <person name="Steindorff A."/>
            <person name="Ohm R."/>
            <person name="Martin F."/>
            <person name="Silar P."/>
            <person name="Natvig D."/>
            <person name="Lalanne C."/>
            <person name="Gautier V."/>
            <person name="Ament-velasquez S.L."/>
            <person name="Kruys A."/>
            <person name="Hutchinson M.I."/>
            <person name="Powell A.J."/>
            <person name="Barry K."/>
            <person name="Miller A.N."/>
            <person name="Grigoriev I.V."/>
            <person name="Debuchy R."/>
            <person name="Gladieux P."/>
            <person name="Thoren M.H."/>
            <person name="Johannesson H."/>
        </authorList>
    </citation>
    <scope>NUCLEOTIDE SEQUENCE</scope>
    <source>
        <strain evidence="1">SMH3187-1</strain>
    </source>
</reference>
<evidence type="ECO:0000313" key="1">
    <source>
        <dbReference type="EMBL" id="KAK0754013.1"/>
    </source>
</evidence>
<protein>
    <submittedName>
        <fullName evidence="1">Uncharacterized protein</fullName>
    </submittedName>
</protein>
<name>A0AA40FA21_9PEZI</name>
<gene>
    <name evidence="1" type="ORF">B0T18DRAFT_398278</name>
</gene>
<dbReference type="EMBL" id="JAUKUD010000001">
    <property type="protein sequence ID" value="KAK0754013.1"/>
    <property type="molecule type" value="Genomic_DNA"/>
</dbReference>
<evidence type="ECO:0000313" key="2">
    <source>
        <dbReference type="Proteomes" id="UP001172155"/>
    </source>
</evidence>
<dbReference type="Proteomes" id="UP001172155">
    <property type="component" value="Unassembled WGS sequence"/>
</dbReference>